<keyword evidence="4" id="KW-1185">Reference proteome</keyword>
<evidence type="ECO:0000256" key="1">
    <source>
        <dbReference type="SAM" id="Phobius"/>
    </source>
</evidence>
<proteinExistence type="predicted"/>
<protein>
    <recommendedName>
        <fullName evidence="2">Phosphatidic acid phosphatase type 2/haloperoxidase domain-containing protein</fullName>
    </recommendedName>
</protein>
<dbReference type="Gene3D" id="1.20.144.10">
    <property type="entry name" value="Phosphatidic acid phosphatase type 2/haloperoxidase"/>
    <property type="match status" value="2"/>
</dbReference>
<feature type="transmembrane region" description="Helical" evidence="1">
    <location>
        <begin position="186"/>
        <end position="207"/>
    </location>
</feature>
<dbReference type="Proteomes" id="UP000215137">
    <property type="component" value="Chromosome"/>
</dbReference>
<dbReference type="EMBL" id="CP022983">
    <property type="protein sequence ID" value="ASV69384.1"/>
    <property type="molecule type" value="Genomic_DNA"/>
</dbReference>
<dbReference type="GeneID" id="97216561"/>
<feature type="transmembrane region" description="Helical" evidence="1">
    <location>
        <begin position="126"/>
        <end position="151"/>
    </location>
</feature>
<evidence type="ECO:0000259" key="2">
    <source>
        <dbReference type="SMART" id="SM00014"/>
    </source>
</evidence>
<name>A0A248TME1_9BACI</name>
<dbReference type="OrthoDB" id="9789113at2"/>
<sequence length="213" mass="24248">MKKSTLYITTNIILFILFLGMFLFIVFDYTNNDLAWFDMEVIHIVQQNVTPALTTFIDRFTFLGSVLWFVIATVVVIVLLVLKKKYALAIYICLTSGVGALLNWTLKHYFKRERPDILPLIEETGYAFPSGHSMGSFIFYGSLAFVIIHVAKKTSMKWAVAIIMGLLILSIGLSRIYLGVHYPSDVAAGFLVGAIWLMLSIMVFHMYEHIFNK</sequence>
<dbReference type="CDD" id="cd03392">
    <property type="entry name" value="PAP2_like_2"/>
    <property type="match status" value="1"/>
</dbReference>
<evidence type="ECO:0000313" key="3">
    <source>
        <dbReference type="EMBL" id="ASV69384.1"/>
    </source>
</evidence>
<dbReference type="SUPFAM" id="SSF48317">
    <property type="entry name" value="Acid phosphatase/Vanadium-dependent haloperoxidase"/>
    <property type="match status" value="1"/>
</dbReference>
<dbReference type="InterPro" id="IPR000326">
    <property type="entry name" value="PAP2/HPO"/>
</dbReference>
<accession>A0A248TME1</accession>
<keyword evidence="1" id="KW-1133">Transmembrane helix</keyword>
<dbReference type="Pfam" id="PF01569">
    <property type="entry name" value="PAP2"/>
    <property type="match status" value="1"/>
</dbReference>
<feature type="transmembrane region" description="Helical" evidence="1">
    <location>
        <begin position="88"/>
        <end position="106"/>
    </location>
</feature>
<dbReference type="PANTHER" id="PTHR14969:SF13">
    <property type="entry name" value="AT30094P"/>
    <property type="match status" value="1"/>
</dbReference>
<dbReference type="SMART" id="SM00014">
    <property type="entry name" value="acidPPc"/>
    <property type="match status" value="1"/>
</dbReference>
<feature type="transmembrane region" description="Helical" evidence="1">
    <location>
        <begin position="158"/>
        <end position="180"/>
    </location>
</feature>
<keyword evidence="1" id="KW-0472">Membrane</keyword>
<reference evidence="3 4" key="1">
    <citation type="submission" date="2017-08" db="EMBL/GenBank/DDBJ databases">
        <title>Complete Genome Sequence of Bacillus kochii Oregon-R-modENCODE STRAIN BDGP4, isolated from Drosophila melanogaster gut.</title>
        <authorList>
            <person name="Wan K.H."/>
            <person name="Yu C."/>
            <person name="Park S."/>
            <person name="Hammonds A.S."/>
            <person name="Booth B.W."/>
            <person name="Celniker S.E."/>
        </authorList>
    </citation>
    <scope>NUCLEOTIDE SEQUENCE [LARGE SCALE GENOMIC DNA]</scope>
    <source>
        <strain evidence="3 4">BDGP4</strain>
    </source>
</reference>
<dbReference type="PANTHER" id="PTHR14969">
    <property type="entry name" value="SPHINGOSINE-1-PHOSPHATE PHOSPHOHYDROLASE"/>
    <property type="match status" value="1"/>
</dbReference>
<dbReference type="AlphaFoldDB" id="A0A248TME1"/>
<dbReference type="RefSeq" id="WP_095372947.1">
    <property type="nucleotide sequence ID" value="NZ_CANMJM010000003.1"/>
</dbReference>
<dbReference type="InterPro" id="IPR036938">
    <property type="entry name" value="PAP2/HPO_sf"/>
</dbReference>
<gene>
    <name evidence="3" type="ORF">CKF48_19945</name>
</gene>
<feature type="transmembrane region" description="Helical" evidence="1">
    <location>
        <begin position="7"/>
        <end position="27"/>
    </location>
</feature>
<keyword evidence="1" id="KW-0812">Transmembrane</keyword>
<organism evidence="3 4">
    <name type="scientific">Cytobacillus kochii</name>
    <dbReference type="NCBI Taxonomy" id="859143"/>
    <lineage>
        <taxon>Bacteria</taxon>
        <taxon>Bacillati</taxon>
        <taxon>Bacillota</taxon>
        <taxon>Bacilli</taxon>
        <taxon>Bacillales</taxon>
        <taxon>Bacillaceae</taxon>
        <taxon>Cytobacillus</taxon>
    </lineage>
</organism>
<feature type="domain" description="Phosphatidic acid phosphatase type 2/haloperoxidase" evidence="2">
    <location>
        <begin position="89"/>
        <end position="201"/>
    </location>
</feature>
<evidence type="ECO:0000313" key="4">
    <source>
        <dbReference type="Proteomes" id="UP000215137"/>
    </source>
</evidence>
<feature type="transmembrane region" description="Helical" evidence="1">
    <location>
        <begin position="60"/>
        <end position="81"/>
    </location>
</feature>
<dbReference type="KEGG" id="bko:CKF48_19945"/>